<dbReference type="CDD" id="cd04301">
    <property type="entry name" value="NAT_SF"/>
    <property type="match status" value="1"/>
</dbReference>
<evidence type="ECO:0000313" key="7">
    <source>
        <dbReference type="Proteomes" id="UP000183039"/>
    </source>
</evidence>
<dbReference type="Proteomes" id="UP000183039">
    <property type="component" value="Unassembled WGS sequence"/>
</dbReference>
<dbReference type="PROSITE" id="PS51186">
    <property type="entry name" value="GNAT"/>
    <property type="match status" value="1"/>
</dbReference>
<dbReference type="KEGG" id="ess:ATZ33_16580"/>
<dbReference type="AlphaFoldDB" id="A0A0S3KFU6"/>
<reference evidence="4 6" key="2">
    <citation type="submission" date="2015-12" db="EMBL/GenBank/DDBJ databases">
        <authorList>
            <person name="Lauer A."/>
            <person name="Humrighouse B."/>
            <person name="Loparev V."/>
            <person name="Shewmaker P.L."/>
            <person name="Whitney A.M."/>
            <person name="McLaughlin R.W."/>
        </authorList>
    </citation>
    <scope>NUCLEOTIDE SEQUENCE [LARGE SCALE GENOMIC DNA]</scope>
    <source>
        <strain evidence="4 6">LMG 23085</strain>
    </source>
</reference>
<sequence>MNHKIAVVDRNQLTEYEVKNVLQLLLTSFADKFSKVHLTTTEKLTTLLYFEQQYPPSQTGPTDYIVKNEHEIIGVLSISKKSAMPKKIAYPFELSRTYGFFTIFKYVVLLTALEYSPGDNEHYIENIAVHQKYQKQGIAKALITVAQAEVKKGEKLTLLVSATNQHALRLYLKCGFSIVKKKRKVILGLLANEANWLFMEWGR</sequence>
<evidence type="ECO:0000259" key="3">
    <source>
        <dbReference type="PROSITE" id="PS51186"/>
    </source>
</evidence>
<evidence type="ECO:0000313" key="6">
    <source>
        <dbReference type="Proteomes" id="UP000065511"/>
    </source>
</evidence>
<gene>
    <name evidence="4" type="ORF">ATZ33_16580</name>
    <name evidence="5" type="ORF">RV15_GL000326</name>
</gene>
<evidence type="ECO:0000313" key="5">
    <source>
        <dbReference type="EMBL" id="OJG91886.1"/>
    </source>
</evidence>
<dbReference type="InterPro" id="IPR016181">
    <property type="entry name" value="Acyl_CoA_acyltransferase"/>
</dbReference>
<evidence type="ECO:0000256" key="1">
    <source>
        <dbReference type="ARBA" id="ARBA00022679"/>
    </source>
</evidence>
<keyword evidence="1" id="KW-0808">Transferase</keyword>
<accession>A0A0S3KFU6</accession>
<proteinExistence type="predicted"/>
<dbReference type="Proteomes" id="UP000065511">
    <property type="component" value="Chromosome"/>
</dbReference>
<evidence type="ECO:0000313" key="4">
    <source>
        <dbReference type="EMBL" id="ALS02937.1"/>
    </source>
</evidence>
<feature type="domain" description="N-acetyltransferase" evidence="3">
    <location>
        <begin position="62"/>
        <end position="202"/>
    </location>
</feature>
<dbReference type="GO" id="GO:0016747">
    <property type="term" value="F:acyltransferase activity, transferring groups other than amino-acyl groups"/>
    <property type="evidence" value="ECO:0007669"/>
    <property type="project" value="InterPro"/>
</dbReference>
<dbReference type="SUPFAM" id="SSF55729">
    <property type="entry name" value="Acyl-CoA N-acyltransferases (Nat)"/>
    <property type="match status" value="1"/>
</dbReference>
<keyword evidence="2" id="KW-0012">Acyltransferase</keyword>
<dbReference type="Gene3D" id="3.40.630.30">
    <property type="match status" value="1"/>
</dbReference>
<dbReference type="OrthoDB" id="5319888at2"/>
<keyword evidence="6" id="KW-1185">Reference proteome</keyword>
<dbReference type="RefSeq" id="WP_071877672.1">
    <property type="nucleotide sequence ID" value="NZ_JXLC01000010.1"/>
</dbReference>
<reference evidence="5 7" key="1">
    <citation type="submission" date="2014-12" db="EMBL/GenBank/DDBJ databases">
        <title>Draft genome sequences of 29 type strains of Enterococci.</title>
        <authorList>
            <person name="Zhong Z."/>
            <person name="Sun Z."/>
            <person name="Liu W."/>
            <person name="Zhang W."/>
            <person name="Zhang H."/>
        </authorList>
    </citation>
    <scope>NUCLEOTIDE SEQUENCE [LARGE SCALE GENOMIC DNA]</scope>
    <source>
        <strain evidence="5 7">DSM 22801</strain>
    </source>
</reference>
<dbReference type="EMBL" id="CP013614">
    <property type="protein sequence ID" value="ALS02937.1"/>
    <property type="molecule type" value="Genomic_DNA"/>
</dbReference>
<name>A0A0S3KFU6_9ENTE</name>
<protein>
    <recommendedName>
        <fullName evidence="3">N-acetyltransferase domain-containing protein</fullName>
    </recommendedName>
</protein>
<dbReference type="InterPro" id="IPR000182">
    <property type="entry name" value="GNAT_dom"/>
</dbReference>
<organism evidence="5 7">
    <name type="scientific">Enterococcus silesiacus</name>
    <dbReference type="NCBI Taxonomy" id="332949"/>
    <lineage>
        <taxon>Bacteria</taxon>
        <taxon>Bacillati</taxon>
        <taxon>Bacillota</taxon>
        <taxon>Bacilli</taxon>
        <taxon>Lactobacillales</taxon>
        <taxon>Enterococcaceae</taxon>
        <taxon>Enterococcus</taxon>
    </lineage>
</organism>
<dbReference type="PANTHER" id="PTHR43420">
    <property type="entry name" value="ACETYLTRANSFERASE"/>
    <property type="match status" value="1"/>
</dbReference>
<dbReference type="EMBL" id="JXLC01000010">
    <property type="protein sequence ID" value="OJG91886.1"/>
    <property type="molecule type" value="Genomic_DNA"/>
</dbReference>
<evidence type="ECO:0000256" key="2">
    <source>
        <dbReference type="ARBA" id="ARBA00023315"/>
    </source>
</evidence>
<dbReference type="Pfam" id="PF00583">
    <property type="entry name" value="Acetyltransf_1"/>
    <property type="match status" value="1"/>
</dbReference>
<dbReference type="InterPro" id="IPR050680">
    <property type="entry name" value="YpeA/RimI_acetyltransf"/>
</dbReference>
<dbReference type="PANTHER" id="PTHR43420:SF12">
    <property type="entry name" value="N-ACETYLTRANSFERASE DOMAIN-CONTAINING PROTEIN"/>
    <property type="match status" value="1"/>
</dbReference>